<feature type="domain" description="ABC transmembrane type-1" evidence="9">
    <location>
        <begin position="108"/>
        <end position="323"/>
    </location>
</feature>
<keyword evidence="3" id="KW-1003">Cell membrane</keyword>
<comment type="caution">
    <text evidence="10">The sequence shown here is derived from an EMBL/GenBank/DDBJ whole genome shotgun (WGS) entry which is preliminary data.</text>
</comment>
<dbReference type="PANTHER" id="PTHR30193:SF41">
    <property type="entry name" value="DIACETYLCHITOBIOSE UPTAKE SYSTEM PERMEASE PROTEIN NGCF"/>
    <property type="match status" value="1"/>
</dbReference>
<evidence type="ECO:0000256" key="5">
    <source>
        <dbReference type="ARBA" id="ARBA00022989"/>
    </source>
</evidence>
<evidence type="ECO:0000313" key="11">
    <source>
        <dbReference type="Proteomes" id="UP001142372"/>
    </source>
</evidence>
<dbReference type="EMBL" id="BSEN01000010">
    <property type="protein sequence ID" value="GLJ76607.1"/>
    <property type="molecule type" value="Genomic_DNA"/>
</dbReference>
<name>A0A9W6M0D6_9MICO</name>
<dbReference type="RefSeq" id="WP_271177270.1">
    <property type="nucleotide sequence ID" value="NZ_BAAAJO010000008.1"/>
</dbReference>
<accession>A0A9W6M0D6</accession>
<dbReference type="AlphaFoldDB" id="A0A9W6M0D6"/>
<keyword evidence="11" id="KW-1185">Reference proteome</keyword>
<evidence type="ECO:0000256" key="8">
    <source>
        <dbReference type="SAM" id="MobiDB-lite"/>
    </source>
</evidence>
<keyword evidence="6 7" id="KW-0472">Membrane</keyword>
<feature type="transmembrane region" description="Helical" evidence="7">
    <location>
        <begin position="145"/>
        <end position="165"/>
    </location>
</feature>
<feature type="region of interest" description="Disordered" evidence="8">
    <location>
        <begin position="1"/>
        <end position="42"/>
    </location>
</feature>
<dbReference type="Pfam" id="PF00528">
    <property type="entry name" value="BPD_transp_1"/>
    <property type="match status" value="1"/>
</dbReference>
<feature type="transmembrane region" description="Helical" evidence="7">
    <location>
        <begin position="253"/>
        <end position="275"/>
    </location>
</feature>
<evidence type="ECO:0000259" key="9">
    <source>
        <dbReference type="PROSITE" id="PS50928"/>
    </source>
</evidence>
<evidence type="ECO:0000313" key="10">
    <source>
        <dbReference type="EMBL" id="GLJ76607.1"/>
    </source>
</evidence>
<evidence type="ECO:0000256" key="7">
    <source>
        <dbReference type="RuleBase" id="RU363032"/>
    </source>
</evidence>
<keyword evidence="2 7" id="KW-0813">Transport</keyword>
<feature type="transmembrane region" description="Helical" evidence="7">
    <location>
        <begin position="302"/>
        <end position="323"/>
    </location>
</feature>
<gene>
    <name evidence="10" type="ORF">GCM10017584_21810</name>
</gene>
<evidence type="ECO:0000256" key="2">
    <source>
        <dbReference type="ARBA" id="ARBA00022448"/>
    </source>
</evidence>
<comment type="similarity">
    <text evidence="7">Belongs to the binding-protein-dependent transport system permease family.</text>
</comment>
<dbReference type="InterPro" id="IPR051393">
    <property type="entry name" value="ABC_transporter_permease"/>
</dbReference>
<dbReference type="GO" id="GO:0055085">
    <property type="term" value="P:transmembrane transport"/>
    <property type="evidence" value="ECO:0007669"/>
    <property type="project" value="InterPro"/>
</dbReference>
<reference evidence="10" key="2">
    <citation type="submission" date="2023-01" db="EMBL/GenBank/DDBJ databases">
        <authorList>
            <person name="Sun Q."/>
            <person name="Evtushenko L."/>
        </authorList>
    </citation>
    <scope>NUCLEOTIDE SEQUENCE</scope>
    <source>
        <strain evidence="10">VKM Ac-1401</strain>
    </source>
</reference>
<dbReference type="InterPro" id="IPR035906">
    <property type="entry name" value="MetI-like_sf"/>
</dbReference>
<evidence type="ECO:0000256" key="4">
    <source>
        <dbReference type="ARBA" id="ARBA00022692"/>
    </source>
</evidence>
<dbReference type="PROSITE" id="PS50928">
    <property type="entry name" value="ABC_TM1"/>
    <property type="match status" value="1"/>
</dbReference>
<proteinExistence type="inferred from homology"/>
<feature type="transmembrane region" description="Helical" evidence="7">
    <location>
        <begin position="48"/>
        <end position="77"/>
    </location>
</feature>
<reference evidence="10" key="1">
    <citation type="journal article" date="2014" name="Int. J. Syst. Evol. Microbiol.">
        <title>Complete genome sequence of Corynebacterium casei LMG S-19264T (=DSM 44701T), isolated from a smear-ripened cheese.</title>
        <authorList>
            <consortium name="US DOE Joint Genome Institute (JGI-PGF)"/>
            <person name="Walter F."/>
            <person name="Albersmeier A."/>
            <person name="Kalinowski J."/>
            <person name="Ruckert C."/>
        </authorList>
    </citation>
    <scope>NUCLEOTIDE SEQUENCE</scope>
    <source>
        <strain evidence="10">VKM Ac-1401</strain>
    </source>
</reference>
<evidence type="ECO:0000256" key="1">
    <source>
        <dbReference type="ARBA" id="ARBA00004651"/>
    </source>
</evidence>
<comment type="subcellular location">
    <subcellularLocation>
        <location evidence="1 7">Cell membrane</location>
        <topology evidence="1 7">Multi-pass membrane protein</topology>
    </subcellularLocation>
</comment>
<protein>
    <submittedName>
        <fullName evidence="10">Sugar ABC transporter permease</fullName>
    </submittedName>
</protein>
<evidence type="ECO:0000256" key="3">
    <source>
        <dbReference type="ARBA" id="ARBA00022475"/>
    </source>
</evidence>
<dbReference type="SUPFAM" id="SSF161098">
    <property type="entry name" value="MetI-like"/>
    <property type="match status" value="1"/>
</dbReference>
<evidence type="ECO:0000256" key="6">
    <source>
        <dbReference type="ARBA" id="ARBA00023136"/>
    </source>
</evidence>
<feature type="transmembrane region" description="Helical" evidence="7">
    <location>
        <begin position="112"/>
        <end position="133"/>
    </location>
</feature>
<dbReference type="PANTHER" id="PTHR30193">
    <property type="entry name" value="ABC TRANSPORTER PERMEASE PROTEIN"/>
    <property type="match status" value="1"/>
</dbReference>
<dbReference type="Proteomes" id="UP001142372">
    <property type="component" value="Unassembled WGS sequence"/>
</dbReference>
<feature type="transmembrane region" description="Helical" evidence="7">
    <location>
        <begin position="194"/>
        <end position="217"/>
    </location>
</feature>
<keyword evidence="5 7" id="KW-1133">Transmembrane helix</keyword>
<dbReference type="GO" id="GO:0005886">
    <property type="term" value="C:plasma membrane"/>
    <property type="evidence" value="ECO:0007669"/>
    <property type="project" value="UniProtKB-SubCell"/>
</dbReference>
<feature type="compositionally biased region" description="Polar residues" evidence="8">
    <location>
        <begin position="1"/>
        <end position="12"/>
    </location>
</feature>
<keyword evidence="4 7" id="KW-0812">Transmembrane</keyword>
<dbReference type="Gene3D" id="1.10.3720.10">
    <property type="entry name" value="MetI-like"/>
    <property type="match status" value="1"/>
</dbReference>
<organism evidence="10 11">
    <name type="scientific">Leifsonia poae</name>
    <dbReference type="NCBI Taxonomy" id="110933"/>
    <lineage>
        <taxon>Bacteria</taxon>
        <taxon>Bacillati</taxon>
        <taxon>Actinomycetota</taxon>
        <taxon>Actinomycetes</taxon>
        <taxon>Micrococcales</taxon>
        <taxon>Microbacteriaceae</taxon>
        <taxon>Leifsonia</taxon>
    </lineage>
</organism>
<dbReference type="CDD" id="cd06261">
    <property type="entry name" value="TM_PBP2"/>
    <property type="match status" value="1"/>
</dbReference>
<sequence>MSSSLGATSFTEDPSPRGQQKDGGDAVTASSPARPRPKRGKADWRQRFEITILSGPAIIMFVAFVIFPVVLAAYYGFFRWKGYGAPTDFIGLGNYAVIFTDSAFHDAVMHNGIIVVLSLVIQGPVALLLALLLNQKIRGRTIIRILIFVPYVIAEVIVGTGWSLMLQTNGAVNDLLQTIGLGALRADWLSDPNIAIWSLMVIISWKYIGFAVILFLAGMQSIPDELFEAAAIDGASYWQIQRRITLPLLGPTVRIWAFLSIIGSLQLFDLVYIIWGQYVASTAGTSTMATYMVANGRTSGNYGYGNAVAVVMFVISLVIALIYQRFVLRRDMVGAVTERQK</sequence>
<dbReference type="InterPro" id="IPR000515">
    <property type="entry name" value="MetI-like"/>
</dbReference>